<dbReference type="InParanoid" id="D2A2C8"/>
<accession>D2A2C8</accession>
<organism evidence="1 2">
    <name type="scientific">Tribolium castaneum</name>
    <name type="common">Red flour beetle</name>
    <dbReference type="NCBI Taxonomy" id="7070"/>
    <lineage>
        <taxon>Eukaryota</taxon>
        <taxon>Metazoa</taxon>
        <taxon>Ecdysozoa</taxon>
        <taxon>Arthropoda</taxon>
        <taxon>Hexapoda</taxon>
        <taxon>Insecta</taxon>
        <taxon>Pterygota</taxon>
        <taxon>Neoptera</taxon>
        <taxon>Endopterygota</taxon>
        <taxon>Coleoptera</taxon>
        <taxon>Polyphaga</taxon>
        <taxon>Cucujiformia</taxon>
        <taxon>Tenebrionidae</taxon>
        <taxon>Tenebrionidae incertae sedis</taxon>
        <taxon>Tribolium</taxon>
    </lineage>
</organism>
<name>D2A2C8_TRICA</name>
<protein>
    <submittedName>
        <fullName evidence="1">Uncharacterized protein</fullName>
    </submittedName>
</protein>
<proteinExistence type="predicted"/>
<keyword evidence="2" id="KW-1185">Reference proteome</keyword>
<gene>
    <name evidence="1" type="primary">GLEAN_07829</name>
    <name evidence="1" type="ORF">TcasGA2_TC007829</name>
</gene>
<reference evidence="1 2" key="2">
    <citation type="journal article" date="2010" name="Nucleic Acids Res.">
        <title>BeetleBase in 2010: revisions to provide comprehensive genomic information for Tribolium castaneum.</title>
        <authorList>
            <person name="Kim H.S."/>
            <person name="Murphy T."/>
            <person name="Xia J."/>
            <person name="Caragea D."/>
            <person name="Park Y."/>
            <person name="Beeman R.W."/>
            <person name="Lorenzen M.D."/>
            <person name="Butcher S."/>
            <person name="Manak J.R."/>
            <person name="Brown S.J."/>
        </authorList>
    </citation>
    <scope>GENOME REANNOTATION</scope>
    <source>
        <strain evidence="1 2">Georgia GA2</strain>
    </source>
</reference>
<reference evidence="1 2" key="1">
    <citation type="journal article" date="2008" name="Nature">
        <title>The genome of the model beetle and pest Tribolium castaneum.</title>
        <authorList>
            <consortium name="Tribolium Genome Sequencing Consortium"/>
            <person name="Richards S."/>
            <person name="Gibbs R.A."/>
            <person name="Weinstock G.M."/>
            <person name="Brown S.J."/>
            <person name="Denell R."/>
            <person name="Beeman R.W."/>
            <person name="Gibbs R."/>
            <person name="Beeman R.W."/>
            <person name="Brown S.J."/>
            <person name="Bucher G."/>
            <person name="Friedrich M."/>
            <person name="Grimmelikhuijzen C.J."/>
            <person name="Klingler M."/>
            <person name="Lorenzen M."/>
            <person name="Richards S."/>
            <person name="Roth S."/>
            <person name="Schroder R."/>
            <person name="Tautz D."/>
            <person name="Zdobnov E.M."/>
            <person name="Muzny D."/>
            <person name="Gibbs R.A."/>
            <person name="Weinstock G.M."/>
            <person name="Attaway T."/>
            <person name="Bell S."/>
            <person name="Buhay C.J."/>
            <person name="Chandrabose M.N."/>
            <person name="Chavez D."/>
            <person name="Clerk-Blankenburg K.P."/>
            <person name="Cree A."/>
            <person name="Dao M."/>
            <person name="Davis C."/>
            <person name="Chacko J."/>
            <person name="Dinh H."/>
            <person name="Dugan-Rocha S."/>
            <person name="Fowler G."/>
            <person name="Garner T.T."/>
            <person name="Garnes J."/>
            <person name="Gnirke A."/>
            <person name="Hawes A."/>
            <person name="Hernandez J."/>
            <person name="Hines S."/>
            <person name="Holder M."/>
            <person name="Hume J."/>
            <person name="Jhangiani S.N."/>
            <person name="Joshi V."/>
            <person name="Khan Z.M."/>
            <person name="Jackson L."/>
            <person name="Kovar C."/>
            <person name="Kowis A."/>
            <person name="Lee S."/>
            <person name="Lewis L.R."/>
            <person name="Margolis J."/>
            <person name="Morgan M."/>
            <person name="Nazareth L.V."/>
            <person name="Nguyen N."/>
            <person name="Okwuonu G."/>
            <person name="Parker D."/>
            <person name="Richards S."/>
            <person name="Ruiz S.J."/>
            <person name="Santibanez J."/>
            <person name="Savard J."/>
            <person name="Scherer S.E."/>
            <person name="Schneider B."/>
            <person name="Sodergren E."/>
            <person name="Tautz D."/>
            <person name="Vattahil S."/>
            <person name="Villasana D."/>
            <person name="White C.S."/>
            <person name="Wright R."/>
            <person name="Park Y."/>
            <person name="Beeman R.W."/>
            <person name="Lord J."/>
            <person name="Oppert B."/>
            <person name="Lorenzen M."/>
            <person name="Brown S."/>
            <person name="Wang L."/>
            <person name="Savard J."/>
            <person name="Tautz D."/>
            <person name="Richards S."/>
            <person name="Weinstock G."/>
            <person name="Gibbs R.A."/>
            <person name="Liu Y."/>
            <person name="Worley K."/>
            <person name="Weinstock G."/>
            <person name="Elsik C.G."/>
            <person name="Reese J.T."/>
            <person name="Elhaik E."/>
            <person name="Landan G."/>
            <person name="Graur D."/>
            <person name="Arensburger P."/>
            <person name="Atkinson P."/>
            <person name="Beeman R.W."/>
            <person name="Beidler J."/>
            <person name="Brown S.J."/>
            <person name="Demuth J.P."/>
            <person name="Drury D.W."/>
            <person name="Du Y.Z."/>
            <person name="Fujiwara H."/>
            <person name="Lorenzen M."/>
            <person name="Maselli V."/>
            <person name="Osanai M."/>
            <person name="Park Y."/>
            <person name="Robertson H.M."/>
            <person name="Tu Z."/>
            <person name="Wang J.J."/>
            <person name="Wang S."/>
            <person name="Richards S."/>
            <person name="Song H."/>
            <person name="Zhang L."/>
            <person name="Sodergren E."/>
            <person name="Werner D."/>
            <person name="Stanke M."/>
            <person name="Morgenstern B."/>
            <person name="Solovyev V."/>
            <person name="Kosarev P."/>
            <person name="Brown G."/>
            <person name="Chen H.C."/>
            <person name="Ermolaeva O."/>
            <person name="Hlavina W."/>
            <person name="Kapustin Y."/>
            <person name="Kiryutin B."/>
            <person name="Kitts P."/>
            <person name="Maglott D."/>
            <person name="Pruitt K."/>
            <person name="Sapojnikov V."/>
            <person name="Souvorov A."/>
            <person name="Mackey A.J."/>
            <person name="Waterhouse R.M."/>
            <person name="Wyder S."/>
            <person name="Zdobnov E.M."/>
            <person name="Zdobnov E.M."/>
            <person name="Wyder S."/>
            <person name="Kriventseva E.V."/>
            <person name="Kadowaki T."/>
            <person name="Bork P."/>
            <person name="Aranda M."/>
            <person name="Bao R."/>
            <person name="Beermann A."/>
            <person name="Berns N."/>
            <person name="Bolognesi R."/>
            <person name="Bonneton F."/>
            <person name="Bopp D."/>
            <person name="Brown S.J."/>
            <person name="Bucher G."/>
            <person name="Butts T."/>
            <person name="Chaumot A."/>
            <person name="Denell R.E."/>
            <person name="Ferrier D.E."/>
            <person name="Friedrich M."/>
            <person name="Gordon C.M."/>
            <person name="Jindra M."/>
            <person name="Klingler M."/>
            <person name="Lan Q."/>
            <person name="Lattorff H.M."/>
            <person name="Laudet V."/>
            <person name="von Levetsow C."/>
            <person name="Liu Z."/>
            <person name="Lutz R."/>
            <person name="Lynch J.A."/>
            <person name="da Fonseca R.N."/>
            <person name="Posnien N."/>
            <person name="Reuter R."/>
            <person name="Roth S."/>
            <person name="Savard J."/>
            <person name="Schinko J.B."/>
            <person name="Schmitt C."/>
            <person name="Schoppmeier M."/>
            <person name="Schroder R."/>
            <person name="Shippy T.D."/>
            <person name="Simonnet F."/>
            <person name="Marques-Souza H."/>
            <person name="Tautz D."/>
            <person name="Tomoyasu Y."/>
            <person name="Trauner J."/>
            <person name="Van der Zee M."/>
            <person name="Vervoort M."/>
            <person name="Wittkopp N."/>
            <person name="Wimmer E.A."/>
            <person name="Yang X."/>
            <person name="Jones A.K."/>
            <person name="Sattelle D.B."/>
            <person name="Ebert P.R."/>
            <person name="Nelson D."/>
            <person name="Scott J.G."/>
            <person name="Beeman R.W."/>
            <person name="Muthukrishnan S."/>
            <person name="Kramer K.J."/>
            <person name="Arakane Y."/>
            <person name="Beeman R.W."/>
            <person name="Zhu Q."/>
            <person name="Hogenkamp D."/>
            <person name="Dixit R."/>
            <person name="Oppert B."/>
            <person name="Jiang H."/>
            <person name="Zou Z."/>
            <person name="Marshall J."/>
            <person name="Elpidina E."/>
            <person name="Vinokurov K."/>
            <person name="Oppert C."/>
            <person name="Zou Z."/>
            <person name="Evans J."/>
            <person name="Lu Z."/>
            <person name="Zhao P."/>
            <person name="Sumathipala N."/>
            <person name="Altincicek B."/>
            <person name="Vilcinskas A."/>
            <person name="Williams M."/>
            <person name="Hultmark D."/>
            <person name="Hetru C."/>
            <person name="Jiang H."/>
            <person name="Grimmelikhuijzen C.J."/>
            <person name="Hauser F."/>
            <person name="Cazzamali G."/>
            <person name="Williamson M."/>
            <person name="Park Y."/>
            <person name="Li B."/>
            <person name="Tanaka Y."/>
            <person name="Predel R."/>
            <person name="Neupert S."/>
            <person name="Schachtner J."/>
            <person name="Verleyen P."/>
            <person name="Raible F."/>
            <person name="Bork P."/>
            <person name="Friedrich M."/>
            <person name="Walden K.K."/>
            <person name="Robertson H.M."/>
            <person name="Angeli S."/>
            <person name="Foret S."/>
            <person name="Bucher G."/>
            <person name="Schuetz S."/>
            <person name="Maleszka R."/>
            <person name="Wimmer E.A."/>
            <person name="Beeman R.W."/>
            <person name="Lorenzen M."/>
            <person name="Tomoyasu Y."/>
            <person name="Miller S.C."/>
            <person name="Grossmann D."/>
            <person name="Bucher G."/>
        </authorList>
    </citation>
    <scope>NUCLEOTIDE SEQUENCE [LARGE SCALE GENOMIC DNA]</scope>
    <source>
        <strain evidence="1 2">Georgia GA2</strain>
    </source>
</reference>
<dbReference type="AlphaFoldDB" id="D2A2C8"/>
<dbReference type="EMBL" id="KQ971338">
    <property type="protein sequence ID" value="EFA02173.1"/>
    <property type="molecule type" value="Genomic_DNA"/>
</dbReference>
<sequence length="96" mass="10569">MKHIKYIMKSTVTATNGQTAATPLLIKSAGICANICTRKKAGFEFPGELDDTKCLGCQLTANRASSAEHRFLLAPRSERGPVTGNHLRRCLREMYT</sequence>
<dbReference type="HOGENOM" id="CLU_2362441_0_0_1"/>
<evidence type="ECO:0000313" key="2">
    <source>
        <dbReference type="Proteomes" id="UP000007266"/>
    </source>
</evidence>
<evidence type="ECO:0000313" key="1">
    <source>
        <dbReference type="EMBL" id="EFA02173.1"/>
    </source>
</evidence>
<dbReference type="Proteomes" id="UP000007266">
    <property type="component" value="Linkage group 4"/>
</dbReference>